<dbReference type="AlphaFoldDB" id="A0A346PIF3"/>
<keyword evidence="1" id="KW-1133">Transmembrane helix</keyword>
<dbReference type="EMBL" id="CP024047">
    <property type="protein sequence ID" value="AXR79298.1"/>
    <property type="molecule type" value="Genomic_DNA"/>
</dbReference>
<gene>
    <name evidence="2" type="ORF">AArc1_2990</name>
    <name evidence="3" type="ORF">AArcMg_3085</name>
</gene>
<dbReference type="KEGG" id="nag:AArcMg_3085"/>
<reference evidence="4" key="2">
    <citation type="submission" date="2018-02" db="EMBL/GenBank/DDBJ databases">
        <title>Phenotypic and genomic properties of facultatively anaerobic sulfur-reducing natronoarchaea from hypersaline soda lakes.</title>
        <authorList>
            <person name="Sorokin D.Y."/>
            <person name="Kublanov I.V."/>
            <person name="Roman P."/>
            <person name="Sinninghe Damste J.S."/>
            <person name="Golyshin P.N."/>
            <person name="Rojo D."/>
            <person name="Ciordia S."/>
            <person name="Mena M.D.C."/>
            <person name="Ferrer M."/>
            <person name="Messina E."/>
            <person name="Smedile F."/>
            <person name="La Spada G."/>
            <person name="La Cono V."/>
            <person name="Yakimov M.M."/>
        </authorList>
    </citation>
    <scope>NUCLEOTIDE SEQUENCE [LARGE SCALE GENOMIC DNA]</scope>
    <source>
        <strain evidence="4">AArc-Mg</strain>
    </source>
</reference>
<dbReference type="EMBL" id="CP027033">
    <property type="protein sequence ID" value="AXR83072.1"/>
    <property type="molecule type" value="Genomic_DNA"/>
</dbReference>
<dbReference type="Proteomes" id="UP000258613">
    <property type="component" value="Chromosome"/>
</dbReference>
<dbReference type="KEGG" id="nan:AArc1_2990"/>
<reference evidence="2" key="3">
    <citation type="journal article" date="2019" name="Int. J. Syst. Evol. Microbiol.">
        <title>Natronolimnobius sulfurireducens sp. nov. and Halalkaliarchaeum desulfuricum gen. nov., sp. nov., the first sulfur-respiring alkaliphilic haloarchaea from hypersaline alkaline lakes.</title>
        <authorList>
            <person name="Sorokin D.Y."/>
            <person name="Yakimov M."/>
            <person name="Messina E."/>
            <person name="Merkel A.Y."/>
            <person name="Bale N.J."/>
            <person name="Sinninghe Damste J.S."/>
        </authorList>
    </citation>
    <scope>NUCLEOTIDE SEQUENCE</scope>
    <source>
        <strain evidence="3">AArc-Mg</strain>
        <strain evidence="2">AArc1</strain>
    </source>
</reference>
<dbReference type="RefSeq" id="WP_117365279.1">
    <property type="nucleotide sequence ID" value="NZ_CP024047.1"/>
</dbReference>
<evidence type="ECO:0000256" key="1">
    <source>
        <dbReference type="SAM" id="Phobius"/>
    </source>
</evidence>
<accession>A0A346PIF3</accession>
<proteinExistence type="predicted"/>
<evidence type="ECO:0000313" key="4">
    <source>
        <dbReference type="Proteomes" id="UP000258613"/>
    </source>
</evidence>
<feature type="transmembrane region" description="Helical" evidence="1">
    <location>
        <begin position="43"/>
        <end position="60"/>
    </location>
</feature>
<dbReference type="Proteomes" id="UP000258707">
    <property type="component" value="Chromosome"/>
</dbReference>
<sequence length="61" mass="6552">MPRNTHYPIGVQPTATTLKSYFALFLMLYGTLLVAAYPTLGAAVIATAAIVLGAVSYYRLD</sequence>
<organism evidence="2 5">
    <name type="scientific">Natrarchaeobaculum sulfurireducens</name>
    <dbReference type="NCBI Taxonomy" id="2044521"/>
    <lineage>
        <taxon>Archaea</taxon>
        <taxon>Methanobacteriati</taxon>
        <taxon>Methanobacteriota</taxon>
        <taxon>Stenosarchaea group</taxon>
        <taxon>Halobacteria</taxon>
        <taxon>Halobacteriales</taxon>
        <taxon>Natrialbaceae</taxon>
        <taxon>Natrarchaeobaculum</taxon>
    </lineage>
</organism>
<evidence type="ECO:0000313" key="2">
    <source>
        <dbReference type="EMBL" id="AXR79298.1"/>
    </source>
</evidence>
<evidence type="ECO:0000313" key="3">
    <source>
        <dbReference type="EMBL" id="AXR83072.1"/>
    </source>
</evidence>
<evidence type="ECO:0000313" key="5">
    <source>
        <dbReference type="Proteomes" id="UP000258707"/>
    </source>
</evidence>
<name>A0A346PIF3_9EURY</name>
<dbReference type="GeneID" id="37643577"/>
<keyword evidence="1" id="KW-0472">Membrane</keyword>
<keyword evidence="4" id="KW-1185">Reference proteome</keyword>
<keyword evidence="1" id="KW-0812">Transmembrane</keyword>
<protein>
    <submittedName>
        <fullName evidence="2">Uncharacterized protein</fullName>
    </submittedName>
</protein>
<accession>A0A346PU77</accession>
<reference evidence="5" key="1">
    <citation type="submission" date="2017-10" db="EMBL/GenBank/DDBJ databases">
        <title>Phenotypic and genomic properties of facultatively anaerobic sulfur-reducing natronoarchaea from hypersaline soda lakes.</title>
        <authorList>
            <person name="Sorokin D.Y."/>
            <person name="Kublanov I.V."/>
            <person name="Roman P."/>
            <person name="Sinninghe Damste J.S."/>
            <person name="Golyshin P.N."/>
            <person name="Rojo D."/>
            <person name="Ciordia S."/>
            <person name="Mena Md.C."/>
            <person name="Ferrer M."/>
            <person name="Messina E."/>
            <person name="Smedile F."/>
            <person name="La Spada G."/>
            <person name="La Cono V."/>
            <person name="Yakimov M.M."/>
        </authorList>
    </citation>
    <scope>NUCLEOTIDE SEQUENCE [LARGE SCALE GENOMIC DNA]</scope>
    <source>
        <strain evidence="5">AArc1</strain>
    </source>
</reference>